<dbReference type="Proteomes" id="UP000676194">
    <property type="component" value="Chromosome"/>
</dbReference>
<dbReference type="InterPro" id="IPR013830">
    <property type="entry name" value="SGNH_hydro"/>
</dbReference>
<dbReference type="AlphaFoldDB" id="A0A8E6EUE4"/>
<dbReference type="CDD" id="cd01834">
    <property type="entry name" value="SGNH_hydrolase_like_2"/>
    <property type="match status" value="1"/>
</dbReference>
<dbReference type="GO" id="GO:0004622">
    <property type="term" value="F:phosphatidylcholine lysophospholipase activity"/>
    <property type="evidence" value="ECO:0007669"/>
    <property type="project" value="TreeGrafter"/>
</dbReference>
<gene>
    <name evidence="3" type="ORF">KIH39_20920</name>
</gene>
<feature type="domain" description="SGNH hydrolase-type esterase" evidence="2">
    <location>
        <begin position="35"/>
        <end position="212"/>
    </location>
</feature>
<dbReference type="Gene3D" id="3.40.50.1110">
    <property type="entry name" value="SGNH hydrolase"/>
    <property type="match status" value="1"/>
</dbReference>
<dbReference type="PANTHER" id="PTHR30383:SF5">
    <property type="entry name" value="SGNH HYDROLASE-TYPE ESTERASE DOMAIN-CONTAINING PROTEIN"/>
    <property type="match status" value="1"/>
</dbReference>
<feature type="chain" id="PRO_5034936756" evidence="1">
    <location>
        <begin position="22"/>
        <end position="290"/>
    </location>
</feature>
<keyword evidence="4" id="KW-1185">Reference proteome</keyword>
<dbReference type="SUPFAM" id="SSF52266">
    <property type="entry name" value="SGNH hydrolase"/>
    <property type="match status" value="1"/>
</dbReference>
<reference evidence="3" key="1">
    <citation type="submission" date="2021-05" db="EMBL/GenBank/DDBJ databases">
        <title>Complete genome sequence of the cellulolytic planctomycete Telmatocola sphagniphila SP2T and characterization of the first cellulase from planctomycetes.</title>
        <authorList>
            <person name="Rakitin A.L."/>
            <person name="Beletsky A.V."/>
            <person name="Naumoff D.G."/>
            <person name="Kulichevskaya I.S."/>
            <person name="Mardanov A.V."/>
            <person name="Ravin N.V."/>
            <person name="Dedysh S.N."/>
        </authorList>
    </citation>
    <scope>NUCLEOTIDE SEQUENCE</scope>
    <source>
        <strain evidence="3">SP2T</strain>
    </source>
</reference>
<dbReference type="InterPro" id="IPR036514">
    <property type="entry name" value="SGNH_hydro_sf"/>
</dbReference>
<organism evidence="3 4">
    <name type="scientific">Telmatocola sphagniphila</name>
    <dbReference type="NCBI Taxonomy" id="1123043"/>
    <lineage>
        <taxon>Bacteria</taxon>
        <taxon>Pseudomonadati</taxon>
        <taxon>Planctomycetota</taxon>
        <taxon>Planctomycetia</taxon>
        <taxon>Gemmatales</taxon>
        <taxon>Gemmataceae</taxon>
    </lineage>
</organism>
<keyword evidence="3" id="KW-0378">Hydrolase</keyword>
<dbReference type="EMBL" id="CP074694">
    <property type="protein sequence ID" value="QVL31285.1"/>
    <property type="molecule type" value="Genomic_DNA"/>
</dbReference>
<dbReference type="InterPro" id="IPR051532">
    <property type="entry name" value="Ester_Hydrolysis_Enzymes"/>
</dbReference>
<evidence type="ECO:0000313" key="3">
    <source>
        <dbReference type="EMBL" id="QVL31285.1"/>
    </source>
</evidence>
<dbReference type="RefSeq" id="WP_213495166.1">
    <property type="nucleotide sequence ID" value="NZ_CP074694.1"/>
</dbReference>
<accession>A0A8E6EUE4</accession>
<evidence type="ECO:0000259" key="2">
    <source>
        <dbReference type="Pfam" id="PF13472"/>
    </source>
</evidence>
<keyword evidence="1" id="KW-0732">Signal</keyword>
<sequence>MTRYMLLAMCLLSVPSVPWVAAEEVAVKTGDKIAFLGDSISEAGAGHPGGYVQLVISGLKANQIQVEMIPAGISGHKSNDMLARLERDVLSKKPTWMTLSCGVNDVWHGANGVPLPAYQKNITEIVDKAQAAGIKVMILTSTLIGEDAANANNKKLDQYNAFLHELAKEKKCLIADLNADMKAAIKPAPSGKKPIDRQLTSDGVHMGPLGDRLMAVGILKGFGLNSDQLKKANDYWLDVKDLARVDANRALTLRQYEKLSALAHSRGQSVSALVHDALLKAIDDLLATSP</sequence>
<feature type="signal peptide" evidence="1">
    <location>
        <begin position="1"/>
        <end position="21"/>
    </location>
</feature>
<dbReference type="KEGG" id="tsph:KIH39_20920"/>
<dbReference type="Pfam" id="PF13472">
    <property type="entry name" value="Lipase_GDSL_2"/>
    <property type="match status" value="1"/>
</dbReference>
<evidence type="ECO:0000256" key="1">
    <source>
        <dbReference type="SAM" id="SignalP"/>
    </source>
</evidence>
<protein>
    <submittedName>
        <fullName evidence="3">SGNH/GDSL hydrolase family protein</fullName>
    </submittedName>
</protein>
<dbReference type="PANTHER" id="PTHR30383">
    <property type="entry name" value="THIOESTERASE 1/PROTEASE 1/LYSOPHOSPHOLIPASE L1"/>
    <property type="match status" value="1"/>
</dbReference>
<name>A0A8E6EUE4_9BACT</name>
<evidence type="ECO:0000313" key="4">
    <source>
        <dbReference type="Proteomes" id="UP000676194"/>
    </source>
</evidence>
<proteinExistence type="predicted"/>